<dbReference type="Proteomes" id="UP001202827">
    <property type="component" value="Unassembled WGS sequence"/>
</dbReference>
<evidence type="ECO:0000313" key="2">
    <source>
        <dbReference type="Proteomes" id="UP001202827"/>
    </source>
</evidence>
<dbReference type="EMBL" id="JALPRY010000025">
    <property type="protein sequence ID" value="MCK8782279.1"/>
    <property type="molecule type" value="Genomic_DNA"/>
</dbReference>
<evidence type="ECO:0000313" key="1">
    <source>
        <dbReference type="EMBL" id="MCK8782279.1"/>
    </source>
</evidence>
<dbReference type="RefSeq" id="WP_248684595.1">
    <property type="nucleotide sequence ID" value="NZ_JALPRY010000025.1"/>
</dbReference>
<sequence length="95" mass="10380">MTGSFINPLSRGSGGLLGRTREIKAWAREVFRLPEDAVVSVNELACHVPGCPPKETVVLMMFRDQTVQVSIHKAILEVTKEDIGQALSTDVSSTR</sequence>
<accession>A0ABT0IWL3</accession>
<organism evidence="1 2">
    <name type="scientific">Neorhizobium turbinariae</name>
    <dbReference type="NCBI Taxonomy" id="2937795"/>
    <lineage>
        <taxon>Bacteria</taxon>
        <taxon>Pseudomonadati</taxon>
        <taxon>Pseudomonadota</taxon>
        <taxon>Alphaproteobacteria</taxon>
        <taxon>Hyphomicrobiales</taxon>
        <taxon>Rhizobiaceae</taxon>
        <taxon>Rhizobium/Agrobacterium group</taxon>
        <taxon>Neorhizobium</taxon>
    </lineage>
</organism>
<protein>
    <recommendedName>
        <fullName evidence="3">Nitrate reductase</fullName>
    </recommendedName>
</protein>
<comment type="caution">
    <text evidence="1">The sequence shown here is derived from an EMBL/GenBank/DDBJ whole genome shotgun (WGS) entry which is preliminary data.</text>
</comment>
<proteinExistence type="predicted"/>
<evidence type="ECO:0008006" key="3">
    <source>
        <dbReference type="Google" id="ProtNLM"/>
    </source>
</evidence>
<keyword evidence="2" id="KW-1185">Reference proteome</keyword>
<name>A0ABT0IWL3_9HYPH</name>
<reference evidence="1 2" key="1">
    <citation type="submission" date="2022-04" db="EMBL/GenBank/DDBJ databases">
        <title>Rhizobium coralii sp. nov., isolated from coral Turbinaria peltata.</title>
        <authorList>
            <person name="Sun H."/>
        </authorList>
    </citation>
    <scope>NUCLEOTIDE SEQUENCE [LARGE SCALE GENOMIC DNA]</scope>
    <source>
        <strain evidence="1 2">NTR19</strain>
    </source>
</reference>
<gene>
    <name evidence="1" type="ORF">M0654_20060</name>
</gene>